<organism evidence="1 2">
    <name type="scientific">Pistacia integerrima</name>
    <dbReference type="NCBI Taxonomy" id="434235"/>
    <lineage>
        <taxon>Eukaryota</taxon>
        <taxon>Viridiplantae</taxon>
        <taxon>Streptophyta</taxon>
        <taxon>Embryophyta</taxon>
        <taxon>Tracheophyta</taxon>
        <taxon>Spermatophyta</taxon>
        <taxon>Magnoliopsida</taxon>
        <taxon>eudicotyledons</taxon>
        <taxon>Gunneridae</taxon>
        <taxon>Pentapetalae</taxon>
        <taxon>rosids</taxon>
        <taxon>malvids</taxon>
        <taxon>Sapindales</taxon>
        <taxon>Anacardiaceae</taxon>
        <taxon>Pistacia</taxon>
    </lineage>
</organism>
<sequence length="187" mass="21647">MEKLVSMWYKDESLPENYIFPPETRPGKSIVPLCNTIPVIDLSQAVGHNRTDTIQQILKASKEFGFFQITNHGVPEKLINETMSVFKEFFEMPAEYQASVYSEDPNKSCRLCASSVNYNREEIHYWRENLRHPCHPLDECLQQWPERPTRYLEVVGAYSIEVKKLDSVILELISEGLGLETGYFGHD</sequence>
<reference evidence="2" key="1">
    <citation type="journal article" date="2023" name="G3 (Bethesda)">
        <title>Genome assembly and association tests identify interacting loci associated with vigor, precocity, and sex in interspecific pistachio rootstocks.</title>
        <authorList>
            <person name="Palmer W."/>
            <person name="Jacygrad E."/>
            <person name="Sagayaradj S."/>
            <person name="Cavanaugh K."/>
            <person name="Han R."/>
            <person name="Bertier L."/>
            <person name="Beede B."/>
            <person name="Kafkas S."/>
            <person name="Golino D."/>
            <person name="Preece J."/>
            <person name="Michelmore R."/>
        </authorList>
    </citation>
    <scope>NUCLEOTIDE SEQUENCE [LARGE SCALE GENOMIC DNA]</scope>
</reference>
<name>A0ACC0ZLB1_9ROSI</name>
<accession>A0ACC0ZLB1</accession>
<gene>
    <name evidence="1" type="ORF">Pint_01739</name>
</gene>
<proteinExistence type="predicted"/>
<protein>
    <submittedName>
        <fullName evidence="1">Uncharacterized protein</fullName>
    </submittedName>
</protein>
<dbReference type="EMBL" id="CM047736">
    <property type="protein sequence ID" value="KAJ0054055.1"/>
    <property type="molecule type" value="Genomic_DNA"/>
</dbReference>
<dbReference type="Proteomes" id="UP001163603">
    <property type="component" value="Chromosome 1"/>
</dbReference>
<comment type="caution">
    <text evidence="1">The sequence shown here is derived from an EMBL/GenBank/DDBJ whole genome shotgun (WGS) entry which is preliminary data.</text>
</comment>
<keyword evidence="2" id="KW-1185">Reference proteome</keyword>
<evidence type="ECO:0000313" key="2">
    <source>
        <dbReference type="Proteomes" id="UP001163603"/>
    </source>
</evidence>
<evidence type="ECO:0000313" key="1">
    <source>
        <dbReference type="EMBL" id="KAJ0054055.1"/>
    </source>
</evidence>